<dbReference type="Gene3D" id="3.60.15.10">
    <property type="entry name" value="Ribonuclease Z/Hydroxyacylglutathione hydrolase-like"/>
    <property type="match status" value="1"/>
</dbReference>
<evidence type="ECO:0000256" key="1">
    <source>
        <dbReference type="ARBA" id="ARBA00022723"/>
    </source>
</evidence>
<gene>
    <name evidence="3" type="ORF">PV08_00277</name>
</gene>
<keyword evidence="1" id="KW-0479">Metal-binding</keyword>
<protein>
    <recommendedName>
        <fullName evidence="2">Metallo-beta-lactamase domain-containing protein</fullName>
    </recommendedName>
</protein>
<dbReference type="SUPFAM" id="SSF56281">
    <property type="entry name" value="Metallo-hydrolase/oxidoreductase"/>
    <property type="match status" value="1"/>
</dbReference>
<keyword evidence="4" id="KW-1185">Reference proteome</keyword>
<dbReference type="Proteomes" id="UP000053328">
    <property type="component" value="Unassembled WGS sequence"/>
</dbReference>
<dbReference type="FunFam" id="3.60.15.10:FF:000033">
    <property type="entry name" value="MBL fold metallo-hydrolase"/>
    <property type="match status" value="1"/>
</dbReference>
<dbReference type="GO" id="GO:0046872">
    <property type="term" value="F:metal ion binding"/>
    <property type="evidence" value="ECO:0007669"/>
    <property type="project" value="UniProtKB-KW"/>
</dbReference>
<dbReference type="STRING" id="91928.A0A0D2BL67"/>
<proteinExistence type="predicted"/>
<evidence type="ECO:0000259" key="2">
    <source>
        <dbReference type="SMART" id="SM00849"/>
    </source>
</evidence>
<dbReference type="PANTHER" id="PTHR43084">
    <property type="entry name" value="PERSULFIDE DIOXYGENASE ETHE1"/>
    <property type="match status" value="1"/>
</dbReference>
<dbReference type="GO" id="GO:0006749">
    <property type="term" value="P:glutathione metabolic process"/>
    <property type="evidence" value="ECO:0007669"/>
    <property type="project" value="InterPro"/>
</dbReference>
<dbReference type="InterPro" id="IPR051682">
    <property type="entry name" value="Mito_Persulfide_Diox"/>
</dbReference>
<dbReference type="InterPro" id="IPR001279">
    <property type="entry name" value="Metallo-B-lactamas"/>
</dbReference>
<sequence length="413" mass="45805">MTSLATPTSNIRHAFNRLPSPAINLRASIRVKPYTPLSQSHSREEVLTKVTYSTVAARPSVRTADLRQACSHPGDRGHICSRHTQSGSMAAIIQPRYINRVSRETYATEATPSTSTAIVQPSIHPVFQDQTGTWQYVVADPRTKKAVIIDAVLDYDPSTQTASTSSADALLALVRDQGYEIDMILETHVHADHPTAAAYLRAKLSQEPGSSPSIGIGKRINHVQELFAQRYGVPATEYEGVFDKLFDDDETFDIGSMSAQAIHLPGHTPDHLGYKIGDNVFCGDSLFHADVGTARCDFPGGSAHDLFKSTRKLLSMADEVKIWTGHDYPPEGRAIPQPYMTVREHRALNKHLKDDISEDDFVTLRRERDAQLGEPRLLHQSLQVNIRAGRLPGPTPFGQRLLHLPLKLKVKEW</sequence>
<dbReference type="GO" id="GO:0050313">
    <property type="term" value="F:sulfur dioxygenase activity"/>
    <property type="evidence" value="ECO:0007669"/>
    <property type="project" value="InterPro"/>
</dbReference>
<evidence type="ECO:0000313" key="3">
    <source>
        <dbReference type="EMBL" id="KIW19703.1"/>
    </source>
</evidence>
<accession>A0A0D2BL67</accession>
<dbReference type="InterPro" id="IPR036866">
    <property type="entry name" value="RibonucZ/Hydroxyglut_hydro"/>
</dbReference>
<organism evidence="3 4">
    <name type="scientific">Exophiala spinifera</name>
    <dbReference type="NCBI Taxonomy" id="91928"/>
    <lineage>
        <taxon>Eukaryota</taxon>
        <taxon>Fungi</taxon>
        <taxon>Dikarya</taxon>
        <taxon>Ascomycota</taxon>
        <taxon>Pezizomycotina</taxon>
        <taxon>Eurotiomycetes</taxon>
        <taxon>Chaetothyriomycetidae</taxon>
        <taxon>Chaetothyriales</taxon>
        <taxon>Herpotrichiellaceae</taxon>
        <taxon>Exophiala</taxon>
    </lineage>
</organism>
<dbReference type="GO" id="GO:0070813">
    <property type="term" value="P:hydrogen sulfide metabolic process"/>
    <property type="evidence" value="ECO:0007669"/>
    <property type="project" value="TreeGrafter"/>
</dbReference>
<dbReference type="InterPro" id="IPR044528">
    <property type="entry name" value="POD-like_MBL-fold"/>
</dbReference>
<dbReference type="SMART" id="SM00849">
    <property type="entry name" value="Lactamase_B"/>
    <property type="match status" value="1"/>
</dbReference>
<dbReference type="GeneID" id="27327360"/>
<dbReference type="AlphaFoldDB" id="A0A0D2BL67"/>
<dbReference type="HOGENOM" id="CLU_030571_6_0_1"/>
<feature type="domain" description="Metallo-beta-lactamase" evidence="2">
    <location>
        <begin position="132"/>
        <end position="326"/>
    </location>
</feature>
<dbReference type="OrthoDB" id="449487at2759"/>
<dbReference type="CDD" id="cd07724">
    <property type="entry name" value="POD-like_MBL-fold"/>
    <property type="match status" value="1"/>
</dbReference>
<dbReference type="RefSeq" id="XP_016239919.1">
    <property type="nucleotide sequence ID" value="XM_016374643.1"/>
</dbReference>
<dbReference type="VEuPathDB" id="FungiDB:PV08_00277"/>
<dbReference type="EMBL" id="KN847492">
    <property type="protein sequence ID" value="KIW19703.1"/>
    <property type="molecule type" value="Genomic_DNA"/>
</dbReference>
<reference evidence="3 4" key="1">
    <citation type="submission" date="2015-01" db="EMBL/GenBank/DDBJ databases">
        <title>The Genome Sequence of Exophiala spinifera CBS89968.</title>
        <authorList>
            <consortium name="The Broad Institute Genomics Platform"/>
            <person name="Cuomo C."/>
            <person name="de Hoog S."/>
            <person name="Gorbushina A."/>
            <person name="Stielow B."/>
            <person name="Teixiera M."/>
            <person name="Abouelleil A."/>
            <person name="Chapman S.B."/>
            <person name="Priest M."/>
            <person name="Young S.K."/>
            <person name="Wortman J."/>
            <person name="Nusbaum C."/>
            <person name="Birren B."/>
        </authorList>
    </citation>
    <scope>NUCLEOTIDE SEQUENCE [LARGE SCALE GENOMIC DNA]</scope>
    <source>
        <strain evidence="3 4">CBS 89968</strain>
    </source>
</reference>
<evidence type="ECO:0000313" key="4">
    <source>
        <dbReference type="Proteomes" id="UP000053328"/>
    </source>
</evidence>
<dbReference type="Pfam" id="PF00753">
    <property type="entry name" value="Lactamase_B"/>
    <property type="match status" value="1"/>
</dbReference>
<name>A0A0D2BL67_9EURO</name>
<dbReference type="PANTHER" id="PTHR43084:SF1">
    <property type="entry name" value="PERSULFIDE DIOXYGENASE ETHE1, MITOCHONDRIAL"/>
    <property type="match status" value="1"/>
</dbReference>